<organism evidence="1 2">
    <name type="scientific">Pseudomonas moorei</name>
    <dbReference type="NCBI Taxonomy" id="395599"/>
    <lineage>
        <taxon>Bacteria</taxon>
        <taxon>Pseudomonadati</taxon>
        <taxon>Pseudomonadota</taxon>
        <taxon>Gammaproteobacteria</taxon>
        <taxon>Pseudomonadales</taxon>
        <taxon>Pseudomonadaceae</taxon>
        <taxon>Pseudomonas</taxon>
    </lineage>
</organism>
<evidence type="ECO:0000313" key="1">
    <source>
        <dbReference type="EMBL" id="SDR01476.1"/>
    </source>
</evidence>
<accession>A0A1H1FLW6</accession>
<dbReference type="Proteomes" id="UP000199570">
    <property type="component" value="Unassembled WGS sequence"/>
</dbReference>
<gene>
    <name evidence="1" type="ORF">SAMN04490195_2755</name>
</gene>
<proteinExistence type="predicted"/>
<dbReference type="OrthoDB" id="6965525at2"/>
<protein>
    <submittedName>
        <fullName evidence="1">Uncharacterized protein</fullName>
    </submittedName>
</protein>
<keyword evidence="2" id="KW-1185">Reference proteome</keyword>
<evidence type="ECO:0000313" key="2">
    <source>
        <dbReference type="Proteomes" id="UP000199570"/>
    </source>
</evidence>
<dbReference type="EMBL" id="FNKJ01000003">
    <property type="protein sequence ID" value="SDR01476.1"/>
    <property type="molecule type" value="Genomic_DNA"/>
</dbReference>
<dbReference type="RefSeq" id="WP_090322453.1">
    <property type="nucleotide sequence ID" value="NZ_FNKJ01000003.1"/>
</dbReference>
<dbReference type="AlphaFoldDB" id="A0A1H1FLW6"/>
<sequence>MSDQKAALAIEYEVAKIGVTHSPVPDHTFVMGMIELAEFCELIDPAKANQYRNELDDKRSKRINDLKGVAA</sequence>
<name>A0A1H1FLW6_9PSED</name>
<reference evidence="2" key="1">
    <citation type="submission" date="2016-10" db="EMBL/GenBank/DDBJ databases">
        <authorList>
            <person name="Varghese N."/>
            <person name="Submissions S."/>
        </authorList>
    </citation>
    <scope>NUCLEOTIDE SEQUENCE [LARGE SCALE GENOMIC DNA]</scope>
    <source>
        <strain evidence="2">BS3775</strain>
    </source>
</reference>